<proteinExistence type="predicted"/>
<dbReference type="EMBL" id="BK015861">
    <property type="protein sequence ID" value="DAD70204.1"/>
    <property type="molecule type" value="Genomic_DNA"/>
</dbReference>
<accession>A0A8S5LJH1</accession>
<protein>
    <submittedName>
        <fullName evidence="1">Uncharacterized protein</fullName>
    </submittedName>
</protein>
<sequence length="47" mass="5303">MSTYAIAAFISAYRIRVVVSAFRHRHSGSFPYCGHTALSFSQQFGYL</sequence>
<reference evidence="1" key="1">
    <citation type="journal article" date="2021" name="Proc. Natl. Acad. Sci. U.S.A.">
        <title>A Catalog of Tens of Thousands of Viruses from Human Metagenomes Reveals Hidden Associations with Chronic Diseases.</title>
        <authorList>
            <person name="Tisza M.J."/>
            <person name="Buck C.B."/>
        </authorList>
    </citation>
    <scope>NUCLEOTIDE SEQUENCE</scope>
    <source>
        <strain evidence="1">Ct3o911</strain>
    </source>
</reference>
<name>A0A8S5LJH1_9CAUD</name>
<evidence type="ECO:0000313" key="1">
    <source>
        <dbReference type="EMBL" id="DAD70204.1"/>
    </source>
</evidence>
<organism evidence="1">
    <name type="scientific">Siphoviridae sp. ct3o911</name>
    <dbReference type="NCBI Taxonomy" id="2827560"/>
    <lineage>
        <taxon>Viruses</taxon>
        <taxon>Duplodnaviria</taxon>
        <taxon>Heunggongvirae</taxon>
        <taxon>Uroviricota</taxon>
        <taxon>Caudoviricetes</taxon>
    </lineage>
</organism>